<dbReference type="KEGG" id="cmic:caldi_06750"/>
<sequence>MPFAPGPEVAAVEMLPGVFRKTMTTTPSMMLCEISLSAGSSVPMHQHPHEQIGYVVRGRMRLVIGDEERVLNAGDAYAIPGGVPHMAEPVDGDCTVVDIFHPHREEYR</sequence>
<reference evidence="2" key="1">
    <citation type="submission" date="2022-03" db="EMBL/GenBank/DDBJ databases">
        <title>Complete genome sequence of Caldinitratiruptor microaerophilus.</title>
        <authorList>
            <person name="Mukaiyama R."/>
            <person name="Nishiyama T."/>
            <person name="Ueda K."/>
        </authorList>
    </citation>
    <scope>NUCLEOTIDE SEQUENCE</scope>
    <source>
        <strain evidence="2">JCM 16183</strain>
    </source>
</reference>
<dbReference type="InterPro" id="IPR052535">
    <property type="entry name" value="Bacilysin_H2HPP_isomerase"/>
</dbReference>
<evidence type="ECO:0000313" key="3">
    <source>
        <dbReference type="Proteomes" id="UP001163687"/>
    </source>
</evidence>
<dbReference type="EMBL" id="AP025628">
    <property type="protein sequence ID" value="BDG59585.1"/>
    <property type="molecule type" value="Genomic_DNA"/>
</dbReference>
<dbReference type="RefSeq" id="WP_264843704.1">
    <property type="nucleotide sequence ID" value="NZ_AP025628.1"/>
</dbReference>
<dbReference type="PANTHER" id="PTHR40112:SF1">
    <property type="entry name" value="H2HPP ISOMERASE"/>
    <property type="match status" value="1"/>
</dbReference>
<dbReference type="Proteomes" id="UP001163687">
    <property type="component" value="Chromosome"/>
</dbReference>
<dbReference type="PIRSF" id="PIRSF029883">
    <property type="entry name" value="KdgF"/>
    <property type="match status" value="1"/>
</dbReference>
<keyword evidence="3" id="KW-1185">Reference proteome</keyword>
<evidence type="ECO:0000313" key="2">
    <source>
        <dbReference type="EMBL" id="BDG59585.1"/>
    </source>
</evidence>
<dbReference type="PANTHER" id="PTHR40112">
    <property type="entry name" value="H2HPP ISOMERASE"/>
    <property type="match status" value="1"/>
</dbReference>
<dbReference type="AlphaFoldDB" id="A0AA35G795"/>
<dbReference type="SUPFAM" id="SSF51182">
    <property type="entry name" value="RmlC-like cupins"/>
    <property type="match status" value="1"/>
</dbReference>
<name>A0AA35G795_9FIRM</name>
<dbReference type="Gene3D" id="2.60.120.10">
    <property type="entry name" value="Jelly Rolls"/>
    <property type="match status" value="1"/>
</dbReference>
<proteinExistence type="predicted"/>
<dbReference type="Pfam" id="PF07883">
    <property type="entry name" value="Cupin_2"/>
    <property type="match status" value="1"/>
</dbReference>
<dbReference type="InterPro" id="IPR011051">
    <property type="entry name" value="RmlC_Cupin_sf"/>
</dbReference>
<dbReference type="InterPro" id="IPR025499">
    <property type="entry name" value="KdgF"/>
</dbReference>
<evidence type="ECO:0000259" key="1">
    <source>
        <dbReference type="Pfam" id="PF07883"/>
    </source>
</evidence>
<dbReference type="InterPro" id="IPR013096">
    <property type="entry name" value="Cupin_2"/>
</dbReference>
<gene>
    <name evidence="2" type="ORF">caldi_06750</name>
</gene>
<dbReference type="CDD" id="cd02238">
    <property type="entry name" value="cupin_KdgF"/>
    <property type="match status" value="1"/>
</dbReference>
<organism evidence="2 3">
    <name type="scientific">Caldinitratiruptor microaerophilus</name>
    <dbReference type="NCBI Taxonomy" id="671077"/>
    <lineage>
        <taxon>Bacteria</taxon>
        <taxon>Bacillati</taxon>
        <taxon>Bacillota</taxon>
        <taxon>Clostridia</taxon>
        <taxon>Eubacteriales</taxon>
        <taxon>Symbiobacteriaceae</taxon>
        <taxon>Caldinitratiruptor</taxon>
    </lineage>
</organism>
<feature type="domain" description="Cupin type-2" evidence="1">
    <location>
        <begin position="35"/>
        <end position="99"/>
    </location>
</feature>
<protein>
    <recommendedName>
        <fullName evidence="1">Cupin type-2 domain-containing protein</fullName>
    </recommendedName>
</protein>
<accession>A0AA35G795</accession>
<dbReference type="InterPro" id="IPR014710">
    <property type="entry name" value="RmlC-like_jellyroll"/>
</dbReference>